<dbReference type="EMBL" id="FMZH01000001">
    <property type="protein sequence ID" value="SDC26193.1"/>
    <property type="molecule type" value="Genomic_DNA"/>
</dbReference>
<dbReference type="Proteomes" id="UP000199455">
    <property type="component" value="Unassembled WGS sequence"/>
</dbReference>
<accession>A0A1G6K5I9</accession>
<dbReference type="STRING" id="390242.SAMN04488024_101663"/>
<keyword evidence="2" id="KW-1185">Reference proteome</keyword>
<dbReference type="RefSeq" id="WP_090764436.1">
    <property type="nucleotide sequence ID" value="NZ_FMZH01000001.1"/>
</dbReference>
<name>A0A1G6K5I9_9SPHI</name>
<sequence>MAMFTISLNQFIEAGQATPRGKARIVEQQLNVNKLLTPWYQLAKNRMKVYFRDVAKTGVLKQALDDLKNKVPKDDKAKNNITVSIEAIHKVMEMGFEHILVNGYEVLFPDQKNIEIEGININVNPELVYRYVEDGVVKIGALKFHVSKSKPFGLQQSKSIANILRIYLQEKVVGPGEVVDSTLCWAYDVFGERLVHADGNVMVTAAEAKELCKELAKIYHEI</sequence>
<organism evidence="1 2">
    <name type="scientific">Pedobacter soli</name>
    <dbReference type="NCBI Taxonomy" id="390242"/>
    <lineage>
        <taxon>Bacteria</taxon>
        <taxon>Pseudomonadati</taxon>
        <taxon>Bacteroidota</taxon>
        <taxon>Sphingobacteriia</taxon>
        <taxon>Sphingobacteriales</taxon>
        <taxon>Sphingobacteriaceae</taxon>
        <taxon>Pedobacter</taxon>
    </lineage>
</organism>
<evidence type="ECO:0000313" key="2">
    <source>
        <dbReference type="Proteomes" id="UP000199455"/>
    </source>
</evidence>
<proteinExistence type="predicted"/>
<protein>
    <submittedName>
        <fullName evidence="1">Uncharacterized protein</fullName>
    </submittedName>
</protein>
<reference evidence="2" key="1">
    <citation type="submission" date="2016-10" db="EMBL/GenBank/DDBJ databases">
        <authorList>
            <person name="Varghese N."/>
            <person name="Submissions S."/>
        </authorList>
    </citation>
    <scope>NUCLEOTIDE SEQUENCE [LARGE SCALE GENOMIC DNA]</scope>
    <source>
        <strain evidence="2">DSM 18609</strain>
    </source>
</reference>
<evidence type="ECO:0000313" key="1">
    <source>
        <dbReference type="EMBL" id="SDC26193.1"/>
    </source>
</evidence>
<dbReference type="AlphaFoldDB" id="A0A1G6K5I9"/>
<gene>
    <name evidence="1" type="ORF">SAMN04488024_101663</name>
</gene>